<evidence type="ECO:0000256" key="1">
    <source>
        <dbReference type="ARBA" id="ARBA00010578"/>
    </source>
</evidence>
<organism evidence="7 8">
    <name type="scientific">Ophiobolus disseminans</name>
    <dbReference type="NCBI Taxonomy" id="1469910"/>
    <lineage>
        <taxon>Eukaryota</taxon>
        <taxon>Fungi</taxon>
        <taxon>Dikarya</taxon>
        <taxon>Ascomycota</taxon>
        <taxon>Pezizomycotina</taxon>
        <taxon>Dothideomycetes</taxon>
        <taxon>Pleosporomycetidae</taxon>
        <taxon>Pleosporales</taxon>
        <taxon>Pleosporineae</taxon>
        <taxon>Phaeosphaeriaceae</taxon>
        <taxon>Ophiobolus</taxon>
    </lineage>
</organism>
<dbReference type="GO" id="GO:0006893">
    <property type="term" value="P:Golgi to plasma membrane transport"/>
    <property type="evidence" value="ECO:0007669"/>
    <property type="project" value="UniProtKB-UniRule"/>
</dbReference>
<dbReference type="GO" id="GO:0006887">
    <property type="term" value="P:exocytosis"/>
    <property type="evidence" value="ECO:0007669"/>
    <property type="project" value="UniProtKB-KW"/>
</dbReference>
<proteinExistence type="inferred from homology"/>
<feature type="domain" description="Exocyst complex component EXOC2/Sec5 N-terminal" evidence="6">
    <location>
        <begin position="85"/>
        <end position="1001"/>
    </location>
</feature>
<accession>A0A6A6ZJZ3</accession>
<evidence type="ECO:0000313" key="7">
    <source>
        <dbReference type="EMBL" id="KAF2821208.1"/>
    </source>
</evidence>
<comment type="subunit">
    <text evidence="4">Component of the exocyst complex.</text>
</comment>
<feature type="region of interest" description="Disordered" evidence="5">
    <location>
        <begin position="182"/>
        <end position="229"/>
    </location>
</feature>
<feature type="compositionally biased region" description="Low complexity" evidence="5">
    <location>
        <begin position="203"/>
        <end position="216"/>
    </location>
</feature>
<evidence type="ECO:0000256" key="2">
    <source>
        <dbReference type="ARBA" id="ARBA00022448"/>
    </source>
</evidence>
<feature type="region of interest" description="Disordered" evidence="5">
    <location>
        <begin position="439"/>
        <end position="462"/>
    </location>
</feature>
<dbReference type="Proteomes" id="UP000799424">
    <property type="component" value="Unassembled WGS sequence"/>
</dbReference>
<feature type="compositionally biased region" description="Basic and acidic residues" evidence="5">
    <location>
        <begin position="182"/>
        <end position="192"/>
    </location>
</feature>
<feature type="compositionally biased region" description="Basic and acidic residues" evidence="5">
    <location>
        <begin position="70"/>
        <end position="85"/>
    </location>
</feature>
<dbReference type="PANTHER" id="PTHR13043">
    <property type="entry name" value="EXOCYST COMPLEX COMPONENT SEC5"/>
    <property type="match status" value="1"/>
</dbReference>
<keyword evidence="4" id="KW-0653">Protein transport</keyword>
<dbReference type="GO" id="GO:0015031">
    <property type="term" value="P:protein transport"/>
    <property type="evidence" value="ECO:0007669"/>
    <property type="project" value="UniProtKB-KW"/>
</dbReference>
<keyword evidence="2 4" id="KW-0813">Transport</keyword>
<dbReference type="OrthoDB" id="26242at2759"/>
<dbReference type="InterPro" id="IPR039481">
    <property type="entry name" value="EXOC2/Sec5_N_dom"/>
</dbReference>
<comment type="function">
    <text evidence="4">Component of the exocyst complex involved in the docking of exocytic vesicles with fusion sites on the plasma membrane.</text>
</comment>
<keyword evidence="8" id="KW-1185">Reference proteome</keyword>
<evidence type="ECO:0000313" key="8">
    <source>
        <dbReference type="Proteomes" id="UP000799424"/>
    </source>
</evidence>
<evidence type="ECO:0000256" key="4">
    <source>
        <dbReference type="RuleBase" id="RU365069"/>
    </source>
</evidence>
<dbReference type="Pfam" id="PF15469">
    <property type="entry name" value="Sec5"/>
    <property type="match status" value="1"/>
</dbReference>
<dbReference type="AlphaFoldDB" id="A0A6A6ZJZ3"/>
<feature type="region of interest" description="Disordered" evidence="5">
    <location>
        <begin position="19"/>
        <end position="86"/>
    </location>
</feature>
<name>A0A6A6ZJZ3_9PLEO</name>
<evidence type="ECO:0000256" key="5">
    <source>
        <dbReference type="SAM" id="MobiDB-lite"/>
    </source>
</evidence>
<evidence type="ECO:0000259" key="6">
    <source>
        <dbReference type="Pfam" id="PF15469"/>
    </source>
</evidence>
<evidence type="ECO:0000256" key="3">
    <source>
        <dbReference type="ARBA" id="ARBA00022483"/>
    </source>
</evidence>
<dbReference type="EMBL" id="MU006238">
    <property type="protein sequence ID" value="KAF2821208.1"/>
    <property type="molecule type" value="Genomic_DNA"/>
</dbReference>
<dbReference type="InterPro" id="IPR029175">
    <property type="entry name" value="EXOC2/Sec5"/>
</dbReference>
<dbReference type="GO" id="GO:0000145">
    <property type="term" value="C:exocyst"/>
    <property type="evidence" value="ECO:0007669"/>
    <property type="project" value="UniProtKB-UniRule"/>
</dbReference>
<reference evidence="7" key="1">
    <citation type="journal article" date="2020" name="Stud. Mycol.">
        <title>101 Dothideomycetes genomes: a test case for predicting lifestyles and emergence of pathogens.</title>
        <authorList>
            <person name="Haridas S."/>
            <person name="Albert R."/>
            <person name="Binder M."/>
            <person name="Bloem J."/>
            <person name="Labutti K."/>
            <person name="Salamov A."/>
            <person name="Andreopoulos B."/>
            <person name="Baker S."/>
            <person name="Barry K."/>
            <person name="Bills G."/>
            <person name="Bluhm B."/>
            <person name="Cannon C."/>
            <person name="Castanera R."/>
            <person name="Culley D."/>
            <person name="Daum C."/>
            <person name="Ezra D."/>
            <person name="Gonzalez J."/>
            <person name="Henrissat B."/>
            <person name="Kuo A."/>
            <person name="Liang C."/>
            <person name="Lipzen A."/>
            <person name="Lutzoni F."/>
            <person name="Magnuson J."/>
            <person name="Mondo S."/>
            <person name="Nolan M."/>
            <person name="Ohm R."/>
            <person name="Pangilinan J."/>
            <person name="Park H.-J."/>
            <person name="Ramirez L."/>
            <person name="Alfaro M."/>
            <person name="Sun H."/>
            <person name="Tritt A."/>
            <person name="Yoshinaga Y."/>
            <person name="Zwiers L.-H."/>
            <person name="Turgeon B."/>
            <person name="Goodwin S."/>
            <person name="Spatafora J."/>
            <person name="Crous P."/>
            <person name="Grigoriev I."/>
        </authorList>
    </citation>
    <scope>NUCLEOTIDE SEQUENCE</scope>
    <source>
        <strain evidence="7">CBS 113818</strain>
    </source>
</reference>
<keyword evidence="3 4" id="KW-0268">Exocytosis</keyword>
<comment type="similarity">
    <text evidence="1 4">Belongs to the SEC5 family.</text>
</comment>
<protein>
    <recommendedName>
        <fullName evidence="4">Exocyst complex component SEC5</fullName>
    </recommendedName>
</protein>
<gene>
    <name evidence="7" type="ORF">CC86DRAFT_411505</name>
</gene>
<dbReference type="PANTHER" id="PTHR13043:SF1">
    <property type="entry name" value="EXOCYST COMPLEX COMPONENT 2"/>
    <property type="match status" value="1"/>
</dbReference>
<sequence length="1110" mass="124094">MDPALEQAILNKYNLTTLYPTRWPDEKNDDSDSDAEAPTPAAPQPVRRSKSRYSVLEDRSRFSRQVPGAERSKDGKENLVQKDEQDPLGMYPSVVQVLRARNVQVEEDIKLRNRFLLSSTTFSPQLFLSQVHSDASTDMLLAGLEFLSNSIEKKSASLKVLVESNFERFVGAKATIDRVYTEMRDQGKEPESPARSGHARVTSRSSFSSRKLSDSLAPGTIKPLPTERRKNALVKESEYGVHGIKVPLTEVAVKAEEVWGPALNGREKQETLKSIQEAVEQHRGLFEVASALQEAIRRKDHEGIVEEYKRARRYAEEARSTAEVARETRSPLPDSKLHQVIITARMWAEVERQIEAFKRESWKRLVNTHFTKHQTGSDNTKSDQYMGIISIMLELGVEDNPISIWLLSRYDHLKSRLNTTCERSRVELEILRRHLANGEKPSMRQQQKHLRSVPTSGNISAEPSKLDTPKIIEFWEHVNASMSTLLSNKGGLISELIEYWDIAQSFMSGRAQRNLPTGYQNQSLVHHRLTDDNKIQLERGVSELSSIIREHLRSLFSEPPIEDVSALFSPLPTTPTPTTPRTPLSAALSPTAGSRFRFDPNNVPPPSPSRGESWERYAFWPPHSNALSGSYFLSRTLILIGTAANELASLRLPETGASTRPDEDLRMMLGSVRERSVQAICVAWAADAEKLKVLEDWTRNVDRKDTTNLPQRFLAVQSFLLNNLQKTMYVEASSKTAVDVVVPPSSKLLQLVKGQFVASVYKTLGGMVECAEIGRKVISEDPGMRGDDITIDTQEFEEDAWGKVDANNKPIRQLLTLSNMSAFQSEISPSLIGLYENLFSVQLPDENLKIQDVISQLESKIFASYTAPYAAKIASTIEAGVYSPSWAPPPPPGKGVADRDPSPFVFTVLLDLVIVHTESSTTSYPLTGRILKALFESTTQSLINTFRSPNLPTISLPQLMQATLDVEFMAQTLASYTTEVASQIQTEIYQVLDAKTDNAARPSSTHVAVLASESALLPAADPVDPAFPNAHHELYIQQPQHESLQLSSTPLVHDERGARLGPRLCDLALYTYDVHEPGSARRGLQRVDRGNMDLPDWDEYARIGRWDDSA</sequence>